<proteinExistence type="predicted"/>
<gene>
    <name evidence="1" type="ORF">CCOS864_02107</name>
</gene>
<dbReference type="RefSeq" id="WP_115086256.1">
    <property type="nucleotide sequence ID" value="NZ_CBCSFG010000028.1"/>
</dbReference>
<evidence type="ECO:0000313" key="1">
    <source>
        <dbReference type="EMBL" id="SUQ62661.1"/>
    </source>
</evidence>
<protein>
    <submittedName>
        <fullName evidence="1">Uncharacterized protein</fullName>
    </submittedName>
</protein>
<name>A0A380SZH6_9PSED</name>
<dbReference type="AlphaFoldDB" id="A0A380SZH6"/>
<evidence type="ECO:0000313" key="2">
    <source>
        <dbReference type="Proteomes" id="UP000255177"/>
    </source>
</evidence>
<reference evidence="2" key="1">
    <citation type="submission" date="2018-07" db="EMBL/GenBank/DDBJ databases">
        <authorList>
            <person name="Blom J."/>
        </authorList>
    </citation>
    <scope>NUCLEOTIDE SEQUENCE [LARGE SCALE GENOMIC DNA]</scope>
    <source>
        <strain evidence="2">CCOS 864</strain>
    </source>
</reference>
<dbReference type="EMBL" id="UIDD01000006">
    <property type="protein sequence ID" value="SUQ62661.1"/>
    <property type="molecule type" value="Genomic_DNA"/>
</dbReference>
<keyword evidence="2" id="KW-1185">Reference proteome</keyword>
<sequence length="82" mass="8613">MTKALEYGKDLWLMLAPTFDQATALDGHSGYREKGQAFAGFIAAVAGTMCAQIGTDAARAVLEVTAQGLPSIERATLKAVKP</sequence>
<organism evidence="1 2">
    <name type="scientific">Pseudomonas wadenswilerensis</name>
    <dbReference type="NCBI Taxonomy" id="1785161"/>
    <lineage>
        <taxon>Bacteria</taxon>
        <taxon>Pseudomonadati</taxon>
        <taxon>Pseudomonadota</taxon>
        <taxon>Gammaproteobacteria</taxon>
        <taxon>Pseudomonadales</taxon>
        <taxon>Pseudomonadaceae</taxon>
        <taxon>Pseudomonas</taxon>
    </lineage>
</organism>
<dbReference type="Proteomes" id="UP000255177">
    <property type="component" value="Unassembled WGS sequence"/>
</dbReference>
<accession>A0A380SZH6</accession>